<dbReference type="Proteomes" id="UP001374579">
    <property type="component" value="Unassembled WGS sequence"/>
</dbReference>
<evidence type="ECO:0000313" key="2">
    <source>
        <dbReference type="Proteomes" id="UP001374579"/>
    </source>
</evidence>
<sequence>MFKTTTELPLQEKRCGCRIGRGISSLYVWADEEERTGLSPLKLKLVCWGRRLIQKTTPPSKSNPPLNSIIPDFKALVLDDSRLPLAHTQRRD</sequence>
<reference evidence="1 2" key="1">
    <citation type="submission" date="2024-02" db="EMBL/GenBank/DDBJ databases">
        <title>Chromosome-scale genome assembly of the rough periwinkle Littorina saxatilis.</title>
        <authorList>
            <person name="De Jode A."/>
            <person name="Faria R."/>
            <person name="Formenti G."/>
            <person name="Sims Y."/>
            <person name="Smith T.P."/>
            <person name="Tracey A."/>
            <person name="Wood J.M.D."/>
            <person name="Zagrodzka Z.B."/>
            <person name="Johannesson K."/>
            <person name="Butlin R.K."/>
            <person name="Leder E.H."/>
        </authorList>
    </citation>
    <scope>NUCLEOTIDE SEQUENCE [LARGE SCALE GENOMIC DNA]</scope>
    <source>
        <strain evidence="1">Snail1</strain>
        <tissue evidence="1">Muscle</tissue>
    </source>
</reference>
<accession>A0AAN9AN64</accession>
<proteinExistence type="predicted"/>
<evidence type="ECO:0000313" key="1">
    <source>
        <dbReference type="EMBL" id="KAK7089739.1"/>
    </source>
</evidence>
<dbReference type="AlphaFoldDB" id="A0AAN9AN64"/>
<keyword evidence="2" id="KW-1185">Reference proteome</keyword>
<dbReference type="EMBL" id="JBAMIC010000699">
    <property type="protein sequence ID" value="KAK7089739.1"/>
    <property type="molecule type" value="Genomic_DNA"/>
</dbReference>
<protein>
    <submittedName>
        <fullName evidence="1">Uncharacterized protein</fullName>
    </submittedName>
</protein>
<gene>
    <name evidence="1" type="ORF">V1264_024659</name>
</gene>
<comment type="caution">
    <text evidence="1">The sequence shown here is derived from an EMBL/GenBank/DDBJ whole genome shotgun (WGS) entry which is preliminary data.</text>
</comment>
<name>A0AAN9AN64_9CAEN</name>
<organism evidence="1 2">
    <name type="scientific">Littorina saxatilis</name>
    <dbReference type="NCBI Taxonomy" id="31220"/>
    <lineage>
        <taxon>Eukaryota</taxon>
        <taxon>Metazoa</taxon>
        <taxon>Spiralia</taxon>
        <taxon>Lophotrochozoa</taxon>
        <taxon>Mollusca</taxon>
        <taxon>Gastropoda</taxon>
        <taxon>Caenogastropoda</taxon>
        <taxon>Littorinimorpha</taxon>
        <taxon>Littorinoidea</taxon>
        <taxon>Littorinidae</taxon>
        <taxon>Littorina</taxon>
    </lineage>
</organism>